<dbReference type="Proteomes" id="UP000280834">
    <property type="component" value="Unassembled WGS sequence"/>
</dbReference>
<protein>
    <submittedName>
        <fullName evidence="1 3">Uncharacterized protein</fullName>
    </submittedName>
</protein>
<evidence type="ECO:0000313" key="2">
    <source>
        <dbReference type="Proteomes" id="UP000280834"/>
    </source>
</evidence>
<sequence>MAATNGIGKEEIGKSENFIEFQHEIYTNHILIHYEIYILCQSSY</sequence>
<dbReference type="EMBL" id="UZAG01017651">
    <property type="protein sequence ID" value="VDO35842.1"/>
    <property type="molecule type" value="Genomic_DNA"/>
</dbReference>
<reference evidence="3" key="1">
    <citation type="submission" date="2017-02" db="UniProtKB">
        <authorList>
            <consortium name="WormBaseParasite"/>
        </authorList>
    </citation>
    <scope>IDENTIFICATION</scope>
</reference>
<dbReference type="AlphaFoldDB" id="A0A0R3QXP4"/>
<proteinExistence type="predicted"/>
<reference evidence="1 2" key="2">
    <citation type="submission" date="2018-11" db="EMBL/GenBank/DDBJ databases">
        <authorList>
            <consortium name="Pathogen Informatics"/>
        </authorList>
    </citation>
    <scope>NUCLEOTIDE SEQUENCE [LARGE SCALE GENOMIC DNA]</scope>
</reference>
<evidence type="ECO:0000313" key="1">
    <source>
        <dbReference type="EMBL" id="VDO35842.1"/>
    </source>
</evidence>
<evidence type="ECO:0000313" key="3">
    <source>
        <dbReference type="WBParaSite" id="BTMF_0001251601-mRNA-1"/>
    </source>
</evidence>
<organism evidence="3">
    <name type="scientific">Brugia timori</name>
    <dbReference type="NCBI Taxonomy" id="42155"/>
    <lineage>
        <taxon>Eukaryota</taxon>
        <taxon>Metazoa</taxon>
        <taxon>Ecdysozoa</taxon>
        <taxon>Nematoda</taxon>
        <taxon>Chromadorea</taxon>
        <taxon>Rhabditida</taxon>
        <taxon>Spirurina</taxon>
        <taxon>Spiruromorpha</taxon>
        <taxon>Filarioidea</taxon>
        <taxon>Onchocercidae</taxon>
        <taxon>Brugia</taxon>
    </lineage>
</organism>
<keyword evidence="2" id="KW-1185">Reference proteome</keyword>
<name>A0A0R3QXP4_9BILA</name>
<accession>A0A0R3QXP4</accession>
<gene>
    <name evidence="1" type="ORF">BTMF_LOCUS10530</name>
</gene>
<dbReference type="WBParaSite" id="BTMF_0001251601-mRNA-1">
    <property type="protein sequence ID" value="BTMF_0001251601-mRNA-1"/>
    <property type="gene ID" value="BTMF_0001251601"/>
</dbReference>